<dbReference type="Proteomes" id="UP001500622">
    <property type="component" value="Unassembled WGS sequence"/>
</dbReference>
<evidence type="ECO:0000313" key="4">
    <source>
        <dbReference type="Proteomes" id="UP001500622"/>
    </source>
</evidence>
<comment type="caution">
    <text evidence="3">The sequence shown here is derived from an EMBL/GenBank/DDBJ whole genome shotgun (WGS) entry which is preliminary data.</text>
</comment>
<keyword evidence="4" id="KW-1185">Reference proteome</keyword>
<protein>
    <submittedName>
        <fullName evidence="3">VWA domain-containing protein</fullName>
    </submittedName>
</protein>
<dbReference type="RefSeq" id="WP_345216463.1">
    <property type="nucleotide sequence ID" value="NZ_BAABGN010000011.1"/>
</dbReference>
<feature type="compositionally biased region" description="Basic residues" evidence="1">
    <location>
        <begin position="1"/>
        <end position="16"/>
    </location>
</feature>
<dbReference type="CDD" id="cd00198">
    <property type="entry name" value="vWFA"/>
    <property type="match status" value="1"/>
</dbReference>
<feature type="region of interest" description="Disordered" evidence="1">
    <location>
        <begin position="1"/>
        <end position="23"/>
    </location>
</feature>
<evidence type="ECO:0000256" key="1">
    <source>
        <dbReference type="SAM" id="MobiDB-lite"/>
    </source>
</evidence>
<dbReference type="SUPFAM" id="SSF53300">
    <property type="entry name" value="vWA-like"/>
    <property type="match status" value="1"/>
</dbReference>
<dbReference type="EMBL" id="BAABGN010000011">
    <property type="protein sequence ID" value="GAA4425699.1"/>
    <property type="molecule type" value="Genomic_DNA"/>
</dbReference>
<gene>
    <name evidence="3" type="ORF">GCM10023169_23580</name>
</gene>
<sequence length="684" mass="75182">MARGNRRLTRGARYRRYTGGPDPLAPPVDISEALDAIGEDVMAGYSPERAMREFLRRGGEGRAGLDDLARRVAERRRELTSRHNLDGTLQEAKKLLDRAVLEERKQLARDVDLDEGVRALSEMQLDSLPGSIAAAVSELNDYRWQSSLARQDFEAIKDLLGREVLDQRFAGMKRALENATDEDRAAVKEMVDDLGELLAAHRRGEDTSQQFDDFMAKHGDFFPEDPQTIDELIDALAQRSAAAQRMLNSMSPEQRQELEALAQQAFGSPELMESLGRLDGELQALRPGEDWTGSNSMDGDVGLGLGDGTGVFQDLADLDELTEQLSQSYAGSSMDDLDPDKLARQLGEDAVADARALQQLEQALRDSGTMKRAPDGQLRLTPKAMRRLGKTLLRDVADRMSGRTGNRDLSRAGTAGEFSGATREWVFGDTEPWDVTRTVTNAITRTAAAGGATGEGVRIELGDVEIQETEARTQACVALLVDTSFSMALEGRWVPMKRTALALHTLITSRFRGDDLLLVGFGRHAAAMEIEQLVGLDAMYDKGTNLHHALMLANRHFRRQPRAQPVLLVVTDGEPTSHLEPDGDVYFSYPPEPLTVARTVRELDSSMRLGAQTTFFRLGDDPALARFVEAMAKRVDGAVVAPELDDLGAAVVDSYLGSRWPGGRFDARTATYGDVFGDRGFWTG</sequence>
<organism evidence="3 4">
    <name type="scientific">Georgenia halophila</name>
    <dbReference type="NCBI Taxonomy" id="620889"/>
    <lineage>
        <taxon>Bacteria</taxon>
        <taxon>Bacillati</taxon>
        <taxon>Actinomycetota</taxon>
        <taxon>Actinomycetes</taxon>
        <taxon>Micrococcales</taxon>
        <taxon>Bogoriellaceae</taxon>
        <taxon>Georgenia</taxon>
    </lineage>
</organism>
<evidence type="ECO:0000313" key="3">
    <source>
        <dbReference type="EMBL" id="GAA4425699.1"/>
    </source>
</evidence>
<evidence type="ECO:0000259" key="2">
    <source>
        <dbReference type="SMART" id="SM00327"/>
    </source>
</evidence>
<dbReference type="InterPro" id="IPR002035">
    <property type="entry name" value="VWF_A"/>
</dbReference>
<proteinExistence type="predicted"/>
<reference evidence="4" key="1">
    <citation type="journal article" date="2019" name="Int. J. Syst. Evol. Microbiol.">
        <title>The Global Catalogue of Microorganisms (GCM) 10K type strain sequencing project: providing services to taxonomists for standard genome sequencing and annotation.</title>
        <authorList>
            <consortium name="The Broad Institute Genomics Platform"/>
            <consortium name="The Broad Institute Genome Sequencing Center for Infectious Disease"/>
            <person name="Wu L."/>
            <person name="Ma J."/>
        </authorList>
    </citation>
    <scope>NUCLEOTIDE SEQUENCE [LARGE SCALE GENOMIC DNA]</scope>
    <source>
        <strain evidence="4">JCM 17810</strain>
    </source>
</reference>
<accession>A0ABP8LBA8</accession>
<dbReference type="Gene3D" id="3.40.50.410">
    <property type="entry name" value="von Willebrand factor, type A domain"/>
    <property type="match status" value="1"/>
</dbReference>
<dbReference type="SMART" id="SM00327">
    <property type="entry name" value="VWA"/>
    <property type="match status" value="1"/>
</dbReference>
<dbReference type="InterPro" id="IPR036465">
    <property type="entry name" value="vWFA_dom_sf"/>
</dbReference>
<name>A0ABP8LBA8_9MICO</name>
<feature type="domain" description="VWFA" evidence="2">
    <location>
        <begin position="474"/>
        <end position="656"/>
    </location>
</feature>